<evidence type="ECO:0000313" key="3">
    <source>
        <dbReference type="EMBL" id="KAH7574133.1"/>
    </source>
</evidence>
<dbReference type="PANTHER" id="PTHR45978:SF3">
    <property type="entry name" value="SPX DOMAIN-CONTAINING PROTEIN 1-LIKE"/>
    <property type="match status" value="1"/>
</dbReference>
<dbReference type="Proteomes" id="UP000827721">
    <property type="component" value="Unassembled WGS sequence"/>
</dbReference>
<feature type="region of interest" description="Disordered" evidence="1">
    <location>
        <begin position="36"/>
        <end position="65"/>
    </location>
</feature>
<sequence length="338" mass="38535">MKFWKSLSILIEETLPDWRDQFLSYKDLKKQLKLIHPKDGENQPPRNKRPRLEAEGGDCGCSGDENEEARRVNQFVKLLEDEMEKFNAFFVEKEEEYVIKWKELQDGVAKAKDSNEELMKVGREIVDFHGEMVLLENYSALNYTGIFFCLVCCLSCADHCHAIGCDKRLTLLISCLASGQKVVFSDPDLLCTGLVKILKKYDKRSGALIRLPFIQMVLQQPFYTTDVLNKLVKECETVLDRLFSMNEPSSTKATEDNGTCDTSTSTENTEKPLTVPKELAEIETMESMYMKLTVSALRVLKEIRSESSTVSMFSLPPLQNSALEEDWKKVPVLEQAAK</sequence>
<evidence type="ECO:0000313" key="4">
    <source>
        <dbReference type="Proteomes" id="UP000827721"/>
    </source>
</evidence>
<evidence type="ECO:0000256" key="1">
    <source>
        <dbReference type="SAM" id="MobiDB-lite"/>
    </source>
</evidence>
<feature type="compositionally biased region" description="Polar residues" evidence="1">
    <location>
        <begin position="248"/>
        <end position="267"/>
    </location>
</feature>
<feature type="region of interest" description="Disordered" evidence="1">
    <location>
        <begin position="248"/>
        <end position="274"/>
    </location>
</feature>
<dbReference type="InterPro" id="IPR004331">
    <property type="entry name" value="SPX_dom"/>
</dbReference>
<dbReference type="PROSITE" id="PS51382">
    <property type="entry name" value="SPX"/>
    <property type="match status" value="1"/>
</dbReference>
<organism evidence="3 4">
    <name type="scientific">Xanthoceras sorbifolium</name>
    <dbReference type="NCBI Taxonomy" id="99658"/>
    <lineage>
        <taxon>Eukaryota</taxon>
        <taxon>Viridiplantae</taxon>
        <taxon>Streptophyta</taxon>
        <taxon>Embryophyta</taxon>
        <taxon>Tracheophyta</taxon>
        <taxon>Spermatophyta</taxon>
        <taxon>Magnoliopsida</taxon>
        <taxon>eudicotyledons</taxon>
        <taxon>Gunneridae</taxon>
        <taxon>Pentapetalae</taxon>
        <taxon>rosids</taxon>
        <taxon>malvids</taxon>
        <taxon>Sapindales</taxon>
        <taxon>Sapindaceae</taxon>
        <taxon>Xanthoceroideae</taxon>
        <taxon>Xanthoceras</taxon>
    </lineage>
</organism>
<reference evidence="3 4" key="1">
    <citation type="submission" date="2021-02" db="EMBL/GenBank/DDBJ databases">
        <title>Plant Genome Project.</title>
        <authorList>
            <person name="Zhang R.-G."/>
        </authorList>
    </citation>
    <scope>NUCLEOTIDE SEQUENCE [LARGE SCALE GENOMIC DNA]</scope>
    <source>
        <tissue evidence="3">Leaves</tissue>
    </source>
</reference>
<name>A0ABQ8ICB8_9ROSI</name>
<protein>
    <recommendedName>
        <fullName evidence="2">SPX domain-containing protein</fullName>
    </recommendedName>
</protein>
<feature type="domain" description="SPX" evidence="2">
    <location>
        <begin position="1"/>
        <end position="215"/>
    </location>
</feature>
<gene>
    <name evidence="3" type="ORF">JRO89_XS03G0256100</name>
</gene>
<proteinExistence type="predicted"/>
<dbReference type="EMBL" id="JAFEMO010000003">
    <property type="protein sequence ID" value="KAH7574133.1"/>
    <property type="molecule type" value="Genomic_DNA"/>
</dbReference>
<dbReference type="PANTHER" id="PTHR45978">
    <property type="entry name" value="SPX DOMAIN-CONTAINING PROTEIN 3"/>
    <property type="match status" value="1"/>
</dbReference>
<dbReference type="CDD" id="cd14481">
    <property type="entry name" value="SPX_AtSPX1_like"/>
    <property type="match status" value="1"/>
</dbReference>
<comment type="caution">
    <text evidence="3">The sequence shown here is derived from an EMBL/GenBank/DDBJ whole genome shotgun (WGS) entry which is preliminary data.</text>
</comment>
<dbReference type="InterPro" id="IPR031142">
    <property type="entry name" value="SPX_prot"/>
</dbReference>
<keyword evidence="4" id="KW-1185">Reference proteome</keyword>
<accession>A0ABQ8ICB8</accession>
<evidence type="ECO:0000259" key="2">
    <source>
        <dbReference type="PROSITE" id="PS51382"/>
    </source>
</evidence>